<comment type="subcellular location">
    <subcellularLocation>
        <location evidence="6">Cell outer membrane</location>
        <topology evidence="6">Lipid-anchor</topology>
    </subcellularLocation>
</comment>
<dbReference type="InterPro" id="IPR007485">
    <property type="entry name" value="LPS_assembly_LptE"/>
</dbReference>
<accession>A0ABV6G452</accession>
<dbReference type="Gene3D" id="3.30.160.150">
    <property type="entry name" value="Lipoprotein like domain"/>
    <property type="match status" value="1"/>
</dbReference>
<comment type="caution">
    <text evidence="7">The sequence shown here is derived from an EMBL/GenBank/DDBJ whole genome shotgun (WGS) entry which is preliminary data.</text>
</comment>
<evidence type="ECO:0000256" key="4">
    <source>
        <dbReference type="ARBA" id="ARBA00023237"/>
    </source>
</evidence>
<keyword evidence="3 6" id="KW-0564">Palmitate</keyword>
<evidence type="ECO:0000256" key="5">
    <source>
        <dbReference type="ARBA" id="ARBA00023288"/>
    </source>
</evidence>
<dbReference type="EMBL" id="JBHLVX010000040">
    <property type="protein sequence ID" value="MFC0268221.1"/>
    <property type="molecule type" value="Genomic_DNA"/>
</dbReference>
<dbReference type="Proteomes" id="UP001589814">
    <property type="component" value="Unassembled WGS sequence"/>
</dbReference>
<keyword evidence="5 6" id="KW-0449">Lipoprotein</keyword>
<comment type="function">
    <text evidence="6">Together with LptD, is involved in the assembly of lipopolysaccharide (LPS) at the surface of the outer membrane. Required for the proper assembly of LptD. Binds LPS and may serve as the LPS recognition site at the outer membrane.</text>
</comment>
<dbReference type="HAMAP" id="MF_01186">
    <property type="entry name" value="LPS_assembly_LptE"/>
    <property type="match status" value="1"/>
</dbReference>
<gene>
    <name evidence="6 7" type="primary">lptE</name>
    <name evidence="7" type="ORF">ACFFHW_09535</name>
</gene>
<reference evidence="7 8" key="1">
    <citation type="submission" date="2024-09" db="EMBL/GenBank/DDBJ databases">
        <authorList>
            <person name="Sun Q."/>
            <person name="Mori K."/>
        </authorList>
    </citation>
    <scope>NUCLEOTIDE SEQUENCE [LARGE SCALE GENOMIC DNA]</scope>
    <source>
        <strain evidence="7 8">CCM 7415</strain>
    </source>
</reference>
<evidence type="ECO:0000256" key="6">
    <source>
        <dbReference type="HAMAP-Rule" id="MF_01186"/>
    </source>
</evidence>
<comment type="similarity">
    <text evidence="6">Belongs to the LptE lipoprotein family.</text>
</comment>
<dbReference type="PANTHER" id="PTHR38098:SF1">
    <property type="entry name" value="LPS-ASSEMBLY LIPOPROTEIN LPTE"/>
    <property type="match status" value="1"/>
</dbReference>
<proteinExistence type="inferred from homology"/>
<comment type="subunit">
    <text evidence="6">Component of the lipopolysaccharide transport and assembly complex. Interacts with LptD.</text>
</comment>
<evidence type="ECO:0000256" key="3">
    <source>
        <dbReference type="ARBA" id="ARBA00023139"/>
    </source>
</evidence>
<dbReference type="Pfam" id="PF04390">
    <property type="entry name" value="LptE"/>
    <property type="match status" value="1"/>
</dbReference>
<keyword evidence="4 6" id="KW-0998">Cell outer membrane</keyword>
<dbReference type="RefSeq" id="WP_019951804.1">
    <property type="nucleotide sequence ID" value="NZ_JBHLVX010000040.1"/>
</dbReference>
<protein>
    <recommendedName>
        <fullName evidence="6">LPS-assembly lipoprotein LptE</fullName>
    </recommendedName>
</protein>
<dbReference type="PROSITE" id="PS51257">
    <property type="entry name" value="PROKAR_LIPOPROTEIN"/>
    <property type="match status" value="1"/>
</dbReference>
<dbReference type="PANTHER" id="PTHR38098">
    <property type="entry name" value="LPS-ASSEMBLY LIPOPROTEIN LPTE"/>
    <property type="match status" value="1"/>
</dbReference>
<keyword evidence="2 6" id="KW-0472">Membrane</keyword>
<keyword evidence="8" id="KW-1185">Reference proteome</keyword>
<evidence type="ECO:0000313" key="7">
    <source>
        <dbReference type="EMBL" id="MFC0268221.1"/>
    </source>
</evidence>
<evidence type="ECO:0000256" key="2">
    <source>
        <dbReference type="ARBA" id="ARBA00023136"/>
    </source>
</evidence>
<name>A0ABV6G452_9GAMM</name>
<evidence type="ECO:0000313" key="8">
    <source>
        <dbReference type="Proteomes" id="UP001589814"/>
    </source>
</evidence>
<sequence>MERRTFLFGLAGSAGALLLSGCGFHLRGTGGGHQLPFSRLALNAADGPTNPLTRQVQQALNSAGVVVEDSAPWRLNMGPESFDERELTYGDAGIQERQMTLTLPWSLQRRDDNAYLVSQESLSLSGTFYTSSDQLLTRDDARNQLRRELRQQAARRLIDRLQNLDPGDAS</sequence>
<organism evidence="7 8">
    <name type="scientific">Kushneria aurantia</name>
    <dbReference type="NCBI Taxonomy" id="504092"/>
    <lineage>
        <taxon>Bacteria</taxon>
        <taxon>Pseudomonadati</taxon>
        <taxon>Pseudomonadota</taxon>
        <taxon>Gammaproteobacteria</taxon>
        <taxon>Oceanospirillales</taxon>
        <taxon>Halomonadaceae</taxon>
        <taxon>Kushneria</taxon>
    </lineage>
</organism>
<evidence type="ECO:0000256" key="1">
    <source>
        <dbReference type="ARBA" id="ARBA00022729"/>
    </source>
</evidence>
<keyword evidence="1 6" id="KW-0732">Signal</keyword>